<dbReference type="InterPro" id="IPR013783">
    <property type="entry name" value="Ig-like_fold"/>
</dbReference>
<name>A0A517NNS8_9BACT</name>
<reference evidence="3 4" key="1">
    <citation type="submission" date="2019-02" db="EMBL/GenBank/DDBJ databases">
        <title>Deep-cultivation of Planctomycetes and their phenomic and genomic characterization uncovers novel biology.</title>
        <authorList>
            <person name="Wiegand S."/>
            <person name="Jogler M."/>
            <person name="Boedeker C."/>
            <person name="Pinto D."/>
            <person name="Vollmers J."/>
            <person name="Rivas-Marin E."/>
            <person name="Kohn T."/>
            <person name="Peeters S.H."/>
            <person name="Heuer A."/>
            <person name="Rast P."/>
            <person name="Oberbeckmann S."/>
            <person name="Bunk B."/>
            <person name="Jeske O."/>
            <person name="Meyerdierks A."/>
            <person name="Storesund J.E."/>
            <person name="Kallscheuer N."/>
            <person name="Luecker S."/>
            <person name="Lage O.M."/>
            <person name="Pohl T."/>
            <person name="Merkel B.J."/>
            <person name="Hornburger P."/>
            <person name="Mueller R.-W."/>
            <person name="Bruemmer F."/>
            <person name="Labrenz M."/>
            <person name="Spormann A.M."/>
            <person name="Op den Camp H."/>
            <person name="Overmann J."/>
            <person name="Amann R."/>
            <person name="Jetten M.S.M."/>
            <person name="Mascher T."/>
            <person name="Medema M.H."/>
            <person name="Devos D.P."/>
            <person name="Kaster A.-K."/>
            <person name="Ovreas L."/>
            <person name="Rohde M."/>
            <person name="Galperin M.Y."/>
            <person name="Jogler C."/>
        </authorList>
    </citation>
    <scope>NUCLEOTIDE SEQUENCE [LARGE SCALE GENOMIC DNA]</scope>
    <source>
        <strain evidence="3 4">K23_9</strain>
    </source>
</reference>
<dbReference type="EMBL" id="CP036526">
    <property type="protein sequence ID" value="QDT08764.1"/>
    <property type="molecule type" value="Genomic_DNA"/>
</dbReference>
<evidence type="ECO:0000256" key="1">
    <source>
        <dbReference type="SAM" id="MobiDB-lite"/>
    </source>
</evidence>
<evidence type="ECO:0000259" key="2">
    <source>
        <dbReference type="PROSITE" id="PS50268"/>
    </source>
</evidence>
<dbReference type="InterPro" id="IPR041690">
    <property type="entry name" value="Cadherin_5"/>
</dbReference>
<evidence type="ECO:0000313" key="3">
    <source>
        <dbReference type="EMBL" id="QDT08764.1"/>
    </source>
</evidence>
<keyword evidence="4" id="KW-1185">Reference proteome</keyword>
<sequence>MKNLRHKLLPTQWFGSPKRRQRPQPKSSNQRRLRSETLEKRELLAGDLLASDFRADVNPHHNGLAAVDANVDGWVTPSDILVVLNALAEKTDLGGAALGEEAANIEFKVDINNDDVLTPADALMVINDLNENGPHAMNPVVEFVLTARDLQDNLLPEDANGNISVDVNEIFQLEIGYNDLRGLSATGVFTQFLNLQTGVDDNLNGIDESTDGDGIVSAADGEDEDGGILTPAMTEFQELAFDRALDDSSVTGDYVFSIEGQSTTYTVSRADMASGITGPVIEALEAFGYDQSDFEVKFVQPTSDTAPFRFQIRYTDFLDPAFRNVNLPNITVAANLSVASDVTTFTASPVNSDGSINGAAVPFNIDFSNRFFNGQDVYGFNAEGDFSDEDGYIAVGATQLGAALSVPDKIGRPLPTNEPMESFSLPVFLNTSVTAADPLNVGIEIPNRNTEKDEYLLVFSEPGRLDESLVVLGEDASVSIITNATTANTAPTVAAALTRTATESDGQITLDLLAGANDVDNDPLTIINAVVDSGDPKSTATPPGTAISGNNLVINPSAYASLGSGDMEVIVYSFQVSDGRGGTVNQTATVTINGEDDANNAPTATPISVTFTEDDSAASIVDLIPSTNVNDPDGDTLTVSNVTLTSTSTAVAGVTIDEANTRLNVNPQANGELNDGESRTSTFSYTISDGNGGSVSNTVTVTVTGITDGTTNTVPVLATSPIVASFSEDDANDTVNLLAGATDADGDTLSVAGYTVTSGDATGVVLAGSNLAITPSAYNSLAAGTTAPVVATYTVTDGNGGNVSQTVTVTFNGVNDAPTVAGPLTQTRNESDATSFDLLGGATDPDTGDVLSVTGATVSGTALGVTVSGSTLNFDTAANAALNTGDTATAMVTYQIIDGNGGSVSQTATITINGEGTTTTNNAPTVSGALSDSFLETAGAQTVNLLEGATDADGDTLTVSGLTITGDTSNATTNNGNTLSINPAAYASLNDGEFVDISYAYTISDGNGGSVGQTATVRINGVTQTVNSAPTVDGNVSATFNEDQASGTVNLLSGATDADGDTLTVENLTLANGSAAGITVSGNTLNVNPDAYGDGLDAGDTATITYTYTISDGNGGSVAQTAVITITGADDGDGTGKTVKGRIAVGSGGNSAVANRLAGIPVTLSSISSGISKTALTNLQGDYTINDVPPGEYTISYDLPSSVRVSGSTTSSLSVSATDDVTNVPSSDLGSVILQGAISSFDILASHYAPGEQTTIPAESVAVGSVQLDSSGNQVLFTGSSGMDGIQFAEIALSANRDSALLTVLEDDGDVLSVRLSSDQFHVTADGSAVRFFGDKSELEVISQSAADSLSQEFANYRDAIDQILSQSAS</sequence>
<feature type="region of interest" description="Disordered" evidence="1">
    <location>
        <begin position="9"/>
        <end position="36"/>
    </location>
</feature>
<organism evidence="3 4">
    <name type="scientific">Stieleria marina</name>
    <dbReference type="NCBI Taxonomy" id="1930275"/>
    <lineage>
        <taxon>Bacteria</taxon>
        <taxon>Pseudomonadati</taxon>
        <taxon>Planctomycetota</taxon>
        <taxon>Planctomycetia</taxon>
        <taxon>Pirellulales</taxon>
        <taxon>Pirellulaceae</taxon>
        <taxon>Stieleria</taxon>
    </lineage>
</organism>
<dbReference type="NCBIfam" id="NF012211">
    <property type="entry name" value="tand_rpt_95"/>
    <property type="match status" value="1"/>
</dbReference>
<dbReference type="InterPro" id="IPR010221">
    <property type="entry name" value="VCBS_dom"/>
</dbReference>
<dbReference type="GO" id="GO:0007156">
    <property type="term" value="P:homophilic cell adhesion via plasma membrane adhesion molecules"/>
    <property type="evidence" value="ECO:0007669"/>
    <property type="project" value="InterPro"/>
</dbReference>
<gene>
    <name evidence="3" type="ORF">K239x_07060</name>
</gene>
<evidence type="ECO:0000313" key="4">
    <source>
        <dbReference type="Proteomes" id="UP000319817"/>
    </source>
</evidence>
<dbReference type="GO" id="GO:0005509">
    <property type="term" value="F:calcium ion binding"/>
    <property type="evidence" value="ECO:0007669"/>
    <property type="project" value="InterPro"/>
</dbReference>
<dbReference type="PROSITE" id="PS50268">
    <property type="entry name" value="CADHERIN_2"/>
    <property type="match status" value="1"/>
</dbReference>
<protein>
    <recommendedName>
        <fullName evidence="2">Cadherin domain-containing protein</fullName>
    </recommendedName>
</protein>
<dbReference type="InterPro" id="IPR002126">
    <property type="entry name" value="Cadherin-like_dom"/>
</dbReference>
<dbReference type="OrthoDB" id="220328at2"/>
<feature type="domain" description="Cadherin" evidence="2">
    <location>
        <begin position="603"/>
        <end position="717"/>
    </location>
</feature>
<dbReference type="InterPro" id="IPR011506">
    <property type="entry name" value="Planctomycete_extracellular"/>
</dbReference>
<dbReference type="RefSeq" id="WP_145416249.1">
    <property type="nucleotide sequence ID" value="NZ_CP036526.1"/>
</dbReference>
<dbReference type="Pfam" id="PF07595">
    <property type="entry name" value="Planc_extracel"/>
    <property type="match status" value="1"/>
</dbReference>
<dbReference type="Pfam" id="PF17963">
    <property type="entry name" value="Big_9"/>
    <property type="match status" value="2"/>
</dbReference>
<dbReference type="NCBIfam" id="TIGR01965">
    <property type="entry name" value="VCBS_repeat"/>
    <property type="match status" value="1"/>
</dbReference>
<accession>A0A517NNS8</accession>
<dbReference type="Pfam" id="PF17892">
    <property type="entry name" value="Cadherin_5"/>
    <property type="match status" value="4"/>
</dbReference>
<proteinExistence type="predicted"/>
<dbReference type="Proteomes" id="UP000319817">
    <property type="component" value="Chromosome"/>
</dbReference>
<dbReference type="GO" id="GO:0016020">
    <property type="term" value="C:membrane"/>
    <property type="evidence" value="ECO:0007669"/>
    <property type="project" value="InterPro"/>
</dbReference>
<dbReference type="Gene3D" id="2.60.40.10">
    <property type="entry name" value="Immunoglobulins"/>
    <property type="match status" value="2"/>
</dbReference>
<dbReference type="SUPFAM" id="SSF49478">
    <property type="entry name" value="Cna protein B-type domain"/>
    <property type="match status" value="1"/>
</dbReference>